<name>A0AAE3VIP7_9BACT</name>
<dbReference type="AlphaFoldDB" id="A0AAE3VIP7"/>
<dbReference type="Proteomes" id="UP001238163">
    <property type="component" value="Unassembled WGS sequence"/>
</dbReference>
<keyword evidence="2" id="KW-0732">Signal</keyword>
<comment type="caution">
    <text evidence="3">The sequence shown here is derived from an EMBL/GenBank/DDBJ whole genome shotgun (WGS) entry which is preliminary data.</text>
</comment>
<feature type="chain" id="PRO_5042124529" evidence="2">
    <location>
        <begin position="21"/>
        <end position="223"/>
    </location>
</feature>
<keyword evidence="4" id="KW-1185">Reference proteome</keyword>
<dbReference type="RefSeq" id="WP_307263528.1">
    <property type="nucleotide sequence ID" value="NZ_JAUSVL010000001.1"/>
</dbReference>
<proteinExistence type="predicted"/>
<evidence type="ECO:0000313" key="4">
    <source>
        <dbReference type="Proteomes" id="UP001238163"/>
    </source>
</evidence>
<gene>
    <name evidence="3" type="ORF">J3R75_003260</name>
</gene>
<evidence type="ECO:0000256" key="1">
    <source>
        <dbReference type="SAM" id="MobiDB-lite"/>
    </source>
</evidence>
<dbReference type="SUPFAM" id="SSF63829">
    <property type="entry name" value="Calcium-dependent phosphotriesterase"/>
    <property type="match status" value="1"/>
</dbReference>
<feature type="region of interest" description="Disordered" evidence="1">
    <location>
        <begin position="32"/>
        <end position="52"/>
    </location>
</feature>
<evidence type="ECO:0000313" key="3">
    <source>
        <dbReference type="EMBL" id="MDQ0291153.1"/>
    </source>
</evidence>
<accession>A0AAE3VIP7</accession>
<reference evidence="3" key="1">
    <citation type="submission" date="2023-07" db="EMBL/GenBank/DDBJ databases">
        <title>Genomic Encyclopedia of Type Strains, Phase IV (KMG-IV): sequencing the most valuable type-strain genomes for metagenomic binning, comparative biology and taxonomic classification.</title>
        <authorList>
            <person name="Goeker M."/>
        </authorList>
    </citation>
    <scope>NUCLEOTIDE SEQUENCE</scope>
    <source>
        <strain evidence="3">DSM 24202</strain>
    </source>
</reference>
<dbReference type="EMBL" id="JAUSVL010000001">
    <property type="protein sequence ID" value="MDQ0291153.1"/>
    <property type="molecule type" value="Genomic_DNA"/>
</dbReference>
<organism evidence="3 4">
    <name type="scientific">Oligosphaera ethanolica</name>
    <dbReference type="NCBI Taxonomy" id="760260"/>
    <lineage>
        <taxon>Bacteria</taxon>
        <taxon>Pseudomonadati</taxon>
        <taxon>Lentisphaerota</taxon>
        <taxon>Oligosphaeria</taxon>
        <taxon>Oligosphaerales</taxon>
        <taxon>Oligosphaeraceae</taxon>
        <taxon>Oligosphaera</taxon>
    </lineage>
</organism>
<protein>
    <submittedName>
        <fullName evidence="3">Uncharacterized protein</fullName>
    </submittedName>
</protein>
<sequence>MVKLSKLQMTALLLGCLVLAGGARQLWRAATAPPPPLTSVVPPPPPTPPPRDFPAPQAPTINGLEYHCDRENRRVYAVKADTGEIAWVSYGESGWLVPGAAFMLDVSPESELWVLNPGRRRLEQLNPETGDYIASWEPREPLPGCCNPVRFAAMSGGRFLTMEKGRRQARLYAPSGDVLNVLVANLSASEHNYVLIHNDDRVYMSDLQPLNGRVRQWEINVHD</sequence>
<feature type="signal peptide" evidence="2">
    <location>
        <begin position="1"/>
        <end position="20"/>
    </location>
</feature>
<evidence type="ECO:0000256" key="2">
    <source>
        <dbReference type="SAM" id="SignalP"/>
    </source>
</evidence>